<sequence>MAELTRISGDIYSCSRWRTANGAGSLRQASPWISCSQLPNGQSENFPSKNWQAKLQAAGINGFRWAVLVDHERYRRSRTVGFDSVCCADGGVNNKPMLCDSHLCQGAICAMCMLCSKVGLGEVRAINPPCEQKITFLPPLSRRRCDYVSEGSVLPVKEEIVRSGQAQGQERTRHRWESSSSDSEVLEKKKPKPEQHDVYQSIGCIGCRGPGSCVAKGEGFDPKGPQDLASGQGCRGSVFLAHALHLKLAPARPARGSGTRGRESDVGEGGGGL</sequence>
<keyword evidence="3" id="KW-1185">Reference proteome</keyword>
<comment type="caution">
    <text evidence="2">The sequence shown here is derived from an EMBL/GenBank/DDBJ whole genome shotgun (WGS) entry which is preliminary data.</text>
</comment>
<gene>
    <name evidence="2" type="ORF">C0Q70_09658</name>
</gene>
<dbReference type="EMBL" id="PZQS01000005">
    <property type="protein sequence ID" value="PVD30392.1"/>
    <property type="molecule type" value="Genomic_DNA"/>
</dbReference>
<proteinExistence type="predicted"/>
<evidence type="ECO:0000313" key="3">
    <source>
        <dbReference type="Proteomes" id="UP000245119"/>
    </source>
</evidence>
<evidence type="ECO:0000256" key="1">
    <source>
        <dbReference type="SAM" id="MobiDB-lite"/>
    </source>
</evidence>
<feature type="compositionally biased region" description="Basic and acidic residues" evidence="1">
    <location>
        <begin position="185"/>
        <end position="194"/>
    </location>
</feature>
<name>A0A2T7PAF3_POMCA</name>
<dbReference type="Proteomes" id="UP000245119">
    <property type="component" value="Linkage Group LG5"/>
</dbReference>
<feature type="region of interest" description="Disordered" evidence="1">
    <location>
        <begin position="161"/>
        <end position="194"/>
    </location>
</feature>
<protein>
    <submittedName>
        <fullName evidence="2">Uncharacterized protein</fullName>
    </submittedName>
</protein>
<organism evidence="2 3">
    <name type="scientific">Pomacea canaliculata</name>
    <name type="common">Golden apple snail</name>
    <dbReference type="NCBI Taxonomy" id="400727"/>
    <lineage>
        <taxon>Eukaryota</taxon>
        <taxon>Metazoa</taxon>
        <taxon>Spiralia</taxon>
        <taxon>Lophotrochozoa</taxon>
        <taxon>Mollusca</taxon>
        <taxon>Gastropoda</taxon>
        <taxon>Caenogastropoda</taxon>
        <taxon>Architaenioglossa</taxon>
        <taxon>Ampullarioidea</taxon>
        <taxon>Ampullariidae</taxon>
        <taxon>Pomacea</taxon>
    </lineage>
</organism>
<reference evidence="2 3" key="1">
    <citation type="submission" date="2018-04" db="EMBL/GenBank/DDBJ databases">
        <title>The genome of golden apple snail Pomacea canaliculata provides insight into stress tolerance and invasive adaptation.</title>
        <authorList>
            <person name="Liu C."/>
            <person name="Liu B."/>
            <person name="Ren Y."/>
            <person name="Zhang Y."/>
            <person name="Wang H."/>
            <person name="Li S."/>
            <person name="Jiang F."/>
            <person name="Yin L."/>
            <person name="Zhang G."/>
            <person name="Qian W."/>
            <person name="Fan W."/>
        </authorList>
    </citation>
    <scope>NUCLEOTIDE SEQUENCE [LARGE SCALE GENOMIC DNA]</scope>
    <source>
        <strain evidence="2">SZHN2017</strain>
        <tissue evidence="2">Muscle</tissue>
    </source>
</reference>
<accession>A0A2T7PAF3</accession>
<evidence type="ECO:0000313" key="2">
    <source>
        <dbReference type="EMBL" id="PVD30392.1"/>
    </source>
</evidence>
<dbReference type="AlphaFoldDB" id="A0A2T7PAF3"/>
<feature type="region of interest" description="Disordered" evidence="1">
    <location>
        <begin position="251"/>
        <end position="273"/>
    </location>
</feature>